<keyword evidence="2" id="KW-1185">Reference proteome</keyword>
<accession>A0A1V9XKJ8</accession>
<reference evidence="1 2" key="1">
    <citation type="journal article" date="2017" name="Gigascience">
        <title>Draft genome of the honey bee ectoparasitic mite, Tropilaelaps mercedesae, is shaped by the parasitic life history.</title>
        <authorList>
            <person name="Dong X."/>
            <person name="Armstrong S.D."/>
            <person name="Xia D."/>
            <person name="Makepeace B.L."/>
            <person name="Darby A.C."/>
            <person name="Kadowaki T."/>
        </authorList>
    </citation>
    <scope>NUCLEOTIDE SEQUENCE [LARGE SCALE GENOMIC DNA]</scope>
    <source>
        <strain evidence="1">Wuxi-XJTLU</strain>
    </source>
</reference>
<gene>
    <name evidence="1" type="ORF">BIW11_09357</name>
</gene>
<evidence type="ECO:0000313" key="2">
    <source>
        <dbReference type="Proteomes" id="UP000192247"/>
    </source>
</evidence>
<dbReference type="InParanoid" id="A0A1V9XKJ8"/>
<sequence>GRFDEGAGDRPLGREEVFACLCFACCCYLAGVVGSHTTPAEYLYSDYRLLLVALVCTYHELHRLLFSPMQEFALAL</sequence>
<dbReference type="EMBL" id="MNPL01008850">
    <property type="protein sequence ID" value="OQR74027.1"/>
    <property type="molecule type" value="Genomic_DNA"/>
</dbReference>
<feature type="non-terminal residue" evidence="1">
    <location>
        <position position="1"/>
    </location>
</feature>
<name>A0A1V9XKJ8_9ACAR</name>
<comment type="caution">
    <text evidence="1">The sequence shown here is derived from an EMBL/GenBank/DDBJ whole genome shotgun (WGS) entry which is preliminary data.</text>
</comment>
<organism evidence="1 2">
    <name type="scientific">Tropilaelaps mercedesae</name>
    <dbReference type="NCBI Taxonomy" id="418985"/>
    <lineage>
        <taxon>Eukaryota</taxon>
        <taxon>Metazoa</taxon>
        <taxon>Ecdysozoa</taxon>
        <taxon>Arthropoda</taxon>
        <taxon>Chelicerata</taxon>
        <taxon>Arachnida</taxon>
        <taxon>Acari</taxon>
        <taxon>Parasitiformes</taxon>
        <taxon>Mesostigmata</taxon>
        <taxon>Gamasina</taxon>
        <taxon>Dermanyssoidea</taxon>
        <taxon>Laelapidae</taxon>
        <taxon>Tropilaelaps</taxon>
    </lineage>
</organism>
<dbReference type="AlphaFoldDB" id="A0A1V9XKJ8"/>
<proteinExistence type="predicted"/>
<protein>
    <submittedName>
        <fullName evidence="1">Uncharacterized protein</fullName>
    </submittedName>
</protein>
<evidence type="ECO:0000313" key="1">
    <source>
        <dbReference type="EMBL" id="OQR74027.1"/>
    </source>
</evidence>
<dbReference type="Proteomes" id="UP000192247">
    <property type="component" value="Unassembled WGS sequence"/>
</dbReference>